<name>A0A2P6V6Y5_9CHLO</name>
<feature type="compositionally biased region" description="Low complexity" evidence="1">
    <location>
        <begin position="33"/>
        <end position="43"/>
    </location>
</feature>
<comment type="caution">
    <text evidence="2">The sequence shown here is derived from an EMBL/GenBank/DDBJ whole genome shotgun (WGS) entry which is preliminary data.</text>
</comment>
<protein>
    <submittedName>
        <fullName evidence="2">Ribonuclease R</fullName>
    </submittedName>
</protein>
<evidence type="ECO:0000313" key="3">
    <source>
        <dbReference type="Proteomes" id="UP000239649"/>
    </source>
</evidence>
<organism evidence="2 3">
    <name type="scientific">Micractinium conductrix</name>
    <dbReference type="NCBI Taxonomy" id="554055"/>
    <lineage>
        <taxon>Eukaryota</taxon>
        <taxon>Viridiplantae</taxon>
        <taxon>Chlorophyta</taxon>
        <taxon>core chlorophytes</taxon>
        <taxon>Trebouxiophyceae</taxon>
        <taxon>Chlorellales</taxon>
        <taxon>Chlorellaceae</taxon>
        <taxon>Chlorella clade</taxon>
        <taxon>Micractinium</taxon>
    </lineage>
</organism>
<feature type="region of interest" description="Disordered" evidence="1">
    <location>
        <begin position="84"/>
        <end position="113"/>
    </location>
</feature>
<keyword evidence="3" id="KW-1185">Reference proteome</keyword>
<reference evidence="2 3" key="1">
    <citation type="journal article" date="2018" name="Plant J.">
        <title>Genome sequences of Chlorella sorokiniana UTEX 1602 and Micractinium conductrix SAG 241.80: implications to maltose excretion by a green alga.</title>
        <authorList>
            <person name="Arriola M.B."/>
            <person name="Velmurugan N."/>
            <person name="Zhang Y."/>
            <person name="Plunkett M.H."/>
            <person name="Hondzo H."/>
            <person name="Barney B.M."/>
        </authorList>
    </citation>
    <scope>NUCLEOTIDE SEQUENCE [LARGE SCALE GENOMIC DNA]</scope>
    <source>
        <strain evidence="2 3">SAG 241.80</strain>
    </source>
</reference>
<dbReference type="AlphaFoldDB" id="A0A2P6V6Y5"/>
<accession>A0A2P6V6Y5</accession>
<proteinExistence type="predicted"/>
<gene>
    <name evidence="2" type="ORF">C2E20_6615</name>
</gene>
<feature type="compositionally biased region" description="Basic and acidic residues" evidence="1">
    <location>
        <begin position="1"/>
        <end position="12"/>
    </location>
</feature>
<sequence>MWFGKDSSKREQPVATTSTGDKSCCSDKKEEQQQPAAAAAAAASTSKEEAALSSFFFGGAAADGDTPLVGYCRGSDSAIQACVWTPGPPKNSGSSGKKDKGKAKGSERFTIIF</sequence>
<evidence type="ECO:0000256" key="1">
    <source>
        <dbReference type="SAM" id="MobiDB-lite"/>
    </source>
</evidence>
<feature type="compositionally biased region" description="Basic and acidic residues" evidence="1">
    <location>
        <begin position="96"/>
        <end position="107"/>
    </location>
</feature>
<dbReference type="EMBL" id="LHPF02000023">
    <property type="protein sequence ID" value="PSC69854.1"/>
    <property type="molecule type" value="Genomic_DNA"/>
</dbReference>
<dbReference type="Proteomes" id="UP000239649">
    <property type="component" value="Unassembled WGS sequence"/>
</dbReference>
<evidence type="ECO:0000313" key="2">
    <source>
        <dbReference type="EMBL" id="PSC69854.1"/>
    </source>
</evidence>
<feature type="region of interest" description="Disordered" evidence="1">
    <location>
        <begin position="1"/>
        <end position="43"/>
    </location>
</feature>